<evidence type="ECO:0000256" key="3">
    <source>
        <dbReference type="ARBA" id="ARBA00022833"/>
    </source>
</evidence>
<name>A0ABS0J5P7_9BACT</name>
<dbReference type="Gene3D" id="3.30.1490.190">
    <property type="match status" value="1"/>
</dbReference>
<dbReference type="EMBL" id="VRYY01000220">
    <property type="protein sequence ID" value="MBG3877063.1"/>
    <property type="molecule type" value="Genomic_DNA"/>
</dbReference>
<dbReference type="CDD" id="cd07153">
    <property type="entry name" value="Fur_like"/>
    <property type="match status" value="1"/>
</dbReference>
<dbReference type="PANTHER" id="PTHR33202">
    <property type="entry name" value="ZINC UPTAKE REGULATION PROTEIN"/>
    <property type="match status" value="1"/>
</dbReference>
<accession>A0ABS0J5P7</accession>
<dbReference type="InterPro" id="IPR036388">
    <property type="entry name" value="WH-like_DNA-bd_sf"/>
</dbReference>
<dbReference type="SUPFAM" id="SSF46785">
    <property type="entry name" value="Winged helix' DNA-binding domain"/>
    <property type="match status" value="1"/>
</dbReference>
<proteinExistence type="inferred from homology"/>
<evidence type="ECO:0000256" key="4">
    <source>
        <dbReference type="ARBA" id="ARBA00023015"/>
    </source>
</evidence>
<sequence>MTQQQQTRMTKQRMVILEELRSVHSHPTADEVYGMVRQRLPRISLGTVYRNLDLLAESGDILKLESAGSQKRFDGNVTPHQHVRCTQCGRVGDVMEPVRLPDISGARAPGFIVLSGRIEFEGVCETCASKN</sequence>
<keyword evidence="6" id="KW-0804">Transcription</keyword>
<dbReference type="InterPro" id="IPR036390">
    <property type="entry name" value="WH_DNA-bd_sf"/>
</dbReference>
<evidence type="ECO:0000256" key="2">
    <source>
        <dbReference type="ARBA" id="ARBA00022491"/>
    </source>
</evidence>
<dbReference type="Pfam" id="PF01475">
    <property type="entry name" value="FUR"/>
    <property type="match status" value="1"/>
</dbReference>
<comment type="caution">
    <text evidence="7">The sequence shown here is derived from an EMBL/GenBank/DDBJ whole genome shotgun (WGS) entry which is preliminary data.</text>
</comment>
<evidence type="ECO:0000313" key="7">
    <source>
        <dbReference type="EMBL" id="MBG3877063.1"/>
    </source>
</evidence>
<dbReference type="InterPro" id="IPR043135">
    <property type="entry name" value="Fur_C"/>
</dbReference>
<dbReference type="PANTHER" id="PTHR33202:SF7">
    <property type="entry name" value="FERRIC UPTAKE REGULATION PROTEIN"/>
    <property type="match status" value="1"/>
</dbReference>
<keyword evidence="3" id="KW-0862">Zinc</keyword>
<evidence type="ECO:0000256" key="6">
    <source>
        <dbReference type="ARBA" id="ARBA00023163"/>
    </source>
</evidence>
<gene>
    <name evidence="7" type="ORF">FVW20_08580</name>
</gene>
<reference evidence="7 8" key="1">
    <citation type="submission" date="2019-08" db="EMBL/GenBank/DDBJ databases">
        <authorList>
            <person name="Luo N."/>
        </authorList>
    </citation>
    <scope>NUCLEOTIDE SEQUENCE [LARGE SCALE GENOMIC DNA]</scope>
    <source>
        <strain evidence="7 8">NCIMB 9442</strain>
    </source>
</reference>
<evidence type="ECO:0000313" key="8">
    <source>
        <dbReference type="Proteomes" id="UP001194469"/>
    </source>
</evidence>
<dbReference type="Proteomes" id="UP001194469">
    <property type="component" value="Unassembled WGS sequence"/>
</dbReference>
<comment type="similarity">
    <text evidence="1">Belongs to the Fur family.</text>
</comment>
<protein>
    <submittedName>
        <fullName evidence="7">Transcriptional repressor</fullName>
    </submittedName>
</protein>
<evidence type="ECO:0000256" key="5">
    <source>
        <dbReference type="ARBA" id="ARBA00023125"/>
    </source>
</evidence>
<keyword evidence="4" id="KW-0805">Transcription regulation</keyword>
<dbReference type="Gene3D" id="1.10.10.10">
    <property type="entry name" value="Winged helix-like DNA-binding domain superfamily/Winged helix DNA-binding domain"/>
    <property type="match status" value="1"/>
</dbReference>
<organism evidence="7 8">
    <name type="scientific">Nitratidesulfovibrio oxamicus</name>
    <dbReference type="NCBI Taxonomy" id="32016"/>
    <lineage>
        <taxon>Bacteria</taxon>
        <taxon>Pseudomonadati</taxon>
        <taxon>Thermodesulfobacteriota</taxon>
        <taxon>Desulfovibrionia</taxon>
        <taxon>Desulfovibrionales</taxon>
        <taxon>Desulfovibrionaceae</taxon>
        <taxon>Nitratidesulfovibrio</taxon>
    </lineage>
</organism>
<keyword evidence="8" id="KW-1185">Reference proteome</keyword>
<evidence type="ECO:0000256" key="1">
    <source>
        <dbReference type="ARBA" id="ARBA00007957"/>
    </source>
</evidence>
<keyword evidence="5" id="KW-0238">DNA-binding</keyword>
<dbReference type="InterPro" id="IPR002481">
    <property type="entry name" value="FUR"/>
</dbReference>
<keyword evidence="2" id="KW-0678">Repressor</keyword>